<dbReference type="STRING" id="550983.A4R26_13810"/>
<dbReference type="NCBIfam" id="TIGR04056">
    <property type="entry name" value="OMP_RagA_SusC"/>
    <property type="match status" value="1"/>
</dbReference>
<keyword evidence="3" id="KW-0998">Cell outer membrane</keyword>
<feature type="chain" id="PRO_5013206907" evidence="4">
    <location>
        <begin position="23"/>
        <end position="1062"/>
    </location>
</feature>
<dbReference type="SUPFAM" id="SSF49464">
    <property type="entry name" value="Carboxypeptidase regulatory domain-like"/>
    <property type="match status" value="1"/>
</dbReference>
<evidence type="ECO:0000313" key="7">
    <source>
        <dbReference type="Proteomes" id="UP000192276"/>
    </source>
</evidence>
<keyword evidence="2" id="KW-0472">Membrane</keyword>
<evidence type="ECO:0000313" key="6">
    <source>
        <dbReference type="EMBL" id="OQP66164.1"/>
    </source>
</evidence>
<dbReference type="GO" id="GO:0009279">
    <property type="term" value="C:cell outer membrane"/>
    <property type="evidence" value="ECO:0007669"/>
    <property type="project" value="UniProtKB-SubCell"/>
</dbReference>
<keyword evidence="4" id="KW-0732">Signal</keyword>
<keyword evidence="7" id="KW-1185">Reference proteome</keyword>
<dbReference type="Gene3D" id="2.170.130.10">
    <property type="entry name" value="TonB-dependent receptor, plug domain"/>
    <property type="match status" value="1"/>
</dbReference>
<name>A0A1V9G6J8_9BACT</name>
<accession>A0A1V9G6J8</accession>
<dbReference type="AlphaFoldDB" id="A0A1V9G6J8"/>
<sequence>MLKVKYLLPVSLFVCATGIAAAQQDPAIKDDTKTQDTITISRAVKGVTVTGKITDAITGKPAPGIRVQVGNFSAVITDDNGNFSLPVPSYNSTLQISGEGYDLRFVPLQGKKEITVALLDESHESIHETINTSTGLQIKRNLTASVASHHVNGMALPTETADALLQGRVAGLNVVRRSGLQGAGANLFMRGYNSLYATNKPLIVVDNLLFDANEYGQSIIANNYTNPFSLIDLKDVDNITVLPDASSIYGTKGANGAIIITTSRPKSQATRIDFAAYTGINQAPEALPVMNAADYRIYLSELLQSRGLTSSQIAALPYMNDDPSADTYSMYHFNTNWQKKVFQNSLANNYFLKVTGGDNIAMYGLSVGYMKNQGIINETDLSRFNMRFNAEFNFTKKFTGFANLSLTYNEQNMKDQGMADKTAPVFLSLVKSPFLHDHDVDSKGVESPNLADTDPFGISNPAAIIKNMKAYNKYYRFMGTVGFRYKLPAHLTASTMMGVVFDKIRENIFVPSVGAAKDTLSNAVADNRLGTQVKRLFSIYNDSRLEYNRNFTGAHKFTAMAGIRFQHNRAEQDYALGFNSATDDLVNVQNGVNALRQVGGGIGVWNWINTYVNAEYNYHDKYFLSFNMAMDASSRFGKQAAGGMKLSGHPFALMPSIGAAWLISSENFMAHSPINVLKLRATYGISGNDDIGNYTSRKTYSSQNLLGMQGLVRNGIANPALQWETVHKLNAGIDVAFLNERAGITVDVFRSRTTNMLTYEELGTATGFSTILTNNGSMKNTGIEVSANYRILNKTALKWDLGVVASTYKNRIGSVPNEQFITNYAGAAILTANGQAANQFYGYVAQGVYATDADAAAAGLKKKNYDGTYSSFSGGDIIFLDRDNNQIIDENDRQVIGNPNPAFTGGISNRIIWKRLELNTLFTFSHGNDVYNYLRYRLEAGNGVENQLTSLNNRWRSNGQVTNTPRANWGDPMGNSRFSNRWIEDGSYFRLRSVSLQYYIPVKNAMVHNATVYVSGTNLFTLTRYKGFDPEFSAGSSLFVQGIDTGLDPLFRSVTVGIRIGL</sequence>
<dbReference type="InterPro" id="IPR012910">
    <property type="entry name" value="Plug_dom"/>
</dbReference>
<gene>
    <name evidence="6" type="ORF">A4R26_13810</name>
</gene>
<evidence type="ECO:0000256" key="1">
    <source>
        <dbReference type="ARBA" id="ARBA00004442"/>
    </source>
</evidence>
<dbReference type="InterPro" id="IPR023996">
    <property type="entry name" value="TonB-dep_OMP_SusC/RagA"/>
</dbReference>
<comment type="caution">
    <text evidence="6">The sequence shown here is derived from an EMBL/GenBank/DDBJ whole genome shotgun (WGS) entry which is preliminary data.</text>
</comment>
<dbReference type="Gene3D" id="2.40.170.20">
    <property type="entry name" value="TonB-dependent receptor, beta-barrel domain"/>
    <property type="match status" value="1"/>
</dbReference>
<feature type="signal peptide" evidence="4">
    <location>
        <begin position="1"/>
        <end position="22"/>
    </location>
</feature>
<dbReference type="Pfam" id="PF13715">
    <property type="entry name" value="CarbopepD_reg_2"/>
    <property type="match status" value="1"/>
</dbReference>
<dbReference type="Proteomes" id="UP000192276">
    <property type="component" value="Unassembled WGS sequence"/>
</dbReference>
<dbReference type="SUPFAM" id="SSF56935">
    <property type="entry name" value="Porins"/>
    <property type="match status" value="1"/>
</dbReference>
<proteinExistence type="predicted"/>
<evidence type="ECO:0000256" key="3">
    <source>
        <dbReference type="ARBA" id="ARBA00023237"/>
    </source>
</evidence>
<dbReference type="InterPro" id="IPR036942">
    <property type="entry name" value="Beta-barrel_TonB_sf"/>
</dbReference>
<protein>
    <submittedName>
        <fullName evidence="6">SusC/RagA family TonB-linked outer membrane protein</fullName>
    </submittedName>
</protein>
<dbReference type="OrthoDB" id="830178at2"/>
<evidence type="ECO:0000256" key="4">
    <source>
        <dbReference type="SAM" id="SignalP"/>
    </source>
</evidence>
<dbReference type="Pfam" id="PF07715">
    <property type="entry name" value="Plug"/>
    <property type="match status" value="1"/>
</dbReference>
<dbReference type="EMBL" id="LWBP01000056">
    <property type="protein sequence ID" value="OQP66164.1"/>
    <property type="molecule type" value="Genomic_DNA"/>
</dbReference>
<evidence type="ECO:0000259" key="5">
    <source>
        <dbReference type="Pfam" id="PF07715"/>
    </source>
</evidence>
<dbReference type="InterPro" id="IPR037066">
    <property type="entry name" value="Plug_dom_sf"/>
</dbReference>
<feature type="domain" description="TonB-dependent receptor plug" evidence="5">
    <location>
        <begin position="157"/>
        <end position="257"/>
    </location>
</feature>
<evidence type="ECO:0000256" key="2">
    <source>
        <dbReference type="ARBA" id="ARBA00023136"/>
    </source>
</evidence>
<dbReference type="InterPro" id="IPR008969">
    <property type="entry name" value="CarboxyPept-like_regulatory"/>
</dbReference>
<organism evidence="6 7">
    <name type="scientific">Niastella populi</name>
    <dbReference type="NCBI Taxonomy" id="550983"/>
    <lineage>
        <taxon>Bacteria</taxon>
        <taxon>Pseudomonadati</taxon>
        <taxon>Bacteroidota</taxon>
        <taxon>Chitinophagia</taxon>
        <taxon>Chitinophagales</taxon>
        <taxon>Chitinophagaceae</taxon>
        <taxon>Niastella</taxon>
    </lineage>
</organism>
<reference evidence="7" key="1">
    <citation type="submission" date="2016-04" db="EMBL/GenBank/DDBJ databases">
        <authorList>
            <person name="Chen L."/>
            <person name="Zhuang W."/>
            <person name="Wang G."/>
        </authorList>
    </citation>
    <scope>NUCLEOTIDE SEQUENCE [LARGE SCALE GENOMIC DNA]</scope>
    <source>
        <strain evidence="7">208</strain>
    </source>
</reference>
<dbReference type="Gene3D" id="2.60.40.1120">
    <property type="entry name" value="Carboxypeptidase-like, regulatory domain"/>
    <property type="match status" value="1"/>
</dbReference>
<comment type="subcellular location">
    <subcellularLocation>
        <location evidence="1">Cell outer membrane</location>
    </subcellularLocation>
</comment>